<protein>
    <submittedName>
        <fullName evidence="3">DUF427 domain-containing protein</fullName>
    </submittedName>
</protein>
<keyword evidence="4" id="KW-1185">Reference proteome</keyword>
<evidence type="ECO:0000259" key="2">
    <source>
        <dbReference type="Pfam" id="PF04248"/>
    </source>
</evidence>
<evidence type="ECO:0000313" key="3">
    <source>
        <dbReference type="EMBL" id="NBG95219.1"/>
    </source>
</evidence>
<evidence type="ECO:0000256" key="1">
    <source>
        <dbReference type="SAM" id="MobiDB-lite"/>
    </source>
</evidence>
<sequence length="196" mass="21265">MSDLPPLPDKNWLLAQVGPSRAAWDRAQRPARIEPAGPGDESVWDYPRPPELRPAPGRVRVVHGGCEIASSDRALRMVETAGAPVYLLPPEDVRMDLLVPNDHVTVCEWKGAAVHFDLVMPGARVADAAFAYPDPLDDLGQGYGRIAGWIAFYPARVDACFVGDEQVRPQPGGYYAGWVTDAIKGPIKGDPGTEGW</sequence>
<dbReference type="InterPro" id="IPR038694">
    <property type="entry name" value="DUF427_sf"/>
</dbReference>
<organism evidence="3 4">
    <name type="scientific">Pyruvatibacter mobilis</name>
    <dbReference type="NCBI Taxonomy" id="1712261"/>
    <lineage>
        <taxon>Bacteria</taxon>
        <taxon>Pseudomonadati</taxon>
        <taxon>Pseudomonadota</taxon>
        <taxon>Alphaproteobacteria</taxon>
        <taxon>Hyphomicrobiales</taxon>
        <taxon>Parvibaculaceae</taxon>
        <taxon>Pyruvatibacter</taxon>
    </lineage>
</organism>
<dbReference type="AlphaFoldDB" id="A0A845QA24"/>
<dbReference type="RefSeq" id="WP_160587202.1">
    <property type="nucleotide sequence ID" value="NZ_BMHN01000001.1"/>
</dbReference>
<comment type="caution">
    <text evidence="3">The sequence shown here is derived from an EMBL/GenBank/DDBJ whole genome shotgun (WGS) entry which is preliminary data.</text>
</comment>
<name>A0A845QA24_9HYPH</name>
<dbReference type="Proteomes" id="UP000470384">
    <property type="component" value="Unassembled WGS sequence"/>
</dbReference>
<dbReference type="EMBL" id="WXYQ01000004">
    <property type="protein sequence ID" value="NBG95219.1"/>
    <property type="molecule type" value="Genomic_DNA"/>
</dbReference>
<dbReference type="Pfam" id="PF04248">
    <property type="entry name" value="NTP_transf_9"/>
    <property type="match status" value="1"/>
</dbReference>
<dbReference type="PANTHER" id="PTHR43058:SF1">
    <property type="entry name" value="DUF427 DOMAIN-CONTAINING PROTEIN"/>
    <property type="match status" value="1"/>
</dbReference>
<evidence type="ECO:0000313" key="4">
    <source>
        <dbReference type="Proteomes" id="UP000470384"/>
    </source>
</evidence>
<dbReference type="InterPro" id="IPR007361">
    <property type="entry name" value="DUF427"/>
</dbReference>
<feature type="region of interest" description="Disordered" evidence="1">
    <location>
        <begin position="25"/>
        <end position="47"/>
    </location>
</feature>
<dbReference type="OrthoDB" id="9815163at2"/>
<dbReference type="GeneID" id="300656136"/>
<reference evidence="3 4" key="1">
    <citation type="journal article" date="2016" name="Int. J. Syst. Evol. Microbiol.">
        <title>Pyruvatibacter mobilis gen. nov., sp. nov., a marine bacterium from the culture broth of Picochlorum sp. 122.</title>
        <authorList>
            <person name="Wang G."/>
            <person name="Tang M."/>
            <person name="Wu H."/>
            <person name="Dai S."/>
            <person name="Li T."/>
            <person name="Chen C."/>
            <person name="He H."/>
            <person name="Fan J."/>
            <person name="Xiang W."/>
            <person name="Li X."/>
        </authorList>
    </citation>
    <scope>NUCLEOTIDE SEQUENCE [LARGE SCALE GENOMIC DNA]</scope>
    <source>
        <strain evidence="3 4">GYP-11</strain>
    </source>
</reference>
<dbReference type="PANTHER" id="PTHR43058">
    <property type="entry name" value="SLR0655 PROTEIN"/>
    <property type="match status" value="1"/>
</dbReference>
<gene>
    <name evidence="3" type="ORF">GTQ45_05690</name>
</gene>
<proteinExistence type="predicted"/>
<feature type="domain" description="DUF427" evidence="2">
    <location>
        <begin position="59"/>
        <end position="154"/>
    </location>
</feature>
<accession>A0A845QA24</accession>
<dbReference type="Gene3D" id="2.170.150.40">
    <property type="entry name" value="Domain of unknown function (DUF427)"/>
    <property type="match status" value="1"/>
</dbReference>